<dbReference type="GO" id="GO:0006508">
    <property type="term" value="P:proteolysis"/>
    <property type="evidence" value="ECO:0007669"/>
    <property type="project" value="UniProtKB-KW"/>
</dbReference>
<keyword evidence="11" id="KW-0645">Protease</keyword>
<gene>
    <name evidence="11" type="ORF">SAMN05216522_101245</name>
</gene>
<organism evidence="11 12">
    <name type="scientific">Rosenbergiella nectarea</name>
    <dbReference type="NCBI Taxonomy" id="988801"/>
    <lineage>
        <taxon>Bacteria</taxon>
        <taxon>Pseudomonadati</taxon>
        <taxon>Pseudomonadota</taxon>
        <taxon>Gammaproteobacteria</taxon>
        <taxon>Enterobacterales</taxon>
        <taxon>Erwiniaceae</taxon>
        <taxon>Rosenbergiella</taxon>
    </lineage>
</organism>
<protein>
    <submittedName>
        <fullName evidence="11">Serine protease autotransporter</fullName>
    </submittedName>
</protein>
<dbReference type="InterPro" id="IPR012332">
    <property type="entry name" value="Autotransporter_pectin_lyase_C"/>
</dbReference>
<dbReference type="Gene3D" id="2.40.10.120">
    <property type="match status" value="1"/>
</dbReference>
<dbReference type="InterPro" id="IPR057393">
    <property type="entry name" value="PIC_HAP1_IgA0_b-sol2"/>
</dbReference>
<keyword evidence="7" id="KW-0732">Signal</keyword>
<dbReference type="GO" id="GO:0004252">
    <property type="term" value="F:serine-type endopeptidase activity"/>
    <property type="evidence" value="ECO:0007669"/>
    <property type="project" value="InterPro"/>
</dbReference>
<evidence type="ECO:0000313" key="12">
    <source>
        <dbReference type="Proteomes" id="UP000242515"/>
    </source>
</evidence>
<dbReference type="InterPro" id="IPR000710">
    <property type="entry name" value="Peptidase_S6"/>
</dbReference>
<dbReference type="SUPFAM" id="SSF50494">
    <property type="entry name" value="Trypsin-like serine proteases"/>
    <property type="match status" value="1"/>
</dbReference>
<evidence type="ECO:0000256" key="6">
    <source>
        <dbReference type="ARBA" id="ARBA00022692"/>
    </source>
</evidence>
<dbReference type="SUPFAM" id="SSF51126">
    <property type="entry name" value="Pectin lyase-like"/>
    <property type="match status" value="1"/>
</dbReference>
<comment type="subcellular location">
    <subcellularLocation>
        <location evidence="1">Cell envelope</location>
    </subcellularLocation>
    <subcellularLocation>
        <location evidence="2">Cell outer membrane</location>
    </subcellularLocation>
    <subcellularLocation>
        <location evidence="3">Secreted</location>
    </subcellularLocation>
</comment>
<proteinExistence type="predicted"/>
<keyword evidence="6" id="KW-0812">Transmembrane</keyword>
<dbReference type="Pfam" id="PF02395">
    <property type="entry name" value="Peptidase_S6"/>
    <property type="match status" value="1"/>
</dbReference>
<dbReference type="InterPro" id="IPR011050">
    <property type="entry name" value="Pectin_lyase_fold/virulence"/>
</dbReference>
<dbReference type="Gene3D" id="2.160.20.20">
    <property type="match status" value="1"/>
</dbReference>
<keyword evidence="11" id="KW-0378">Hydrolase</keyword>
<dbReference type="EMBL" id="FOGC01000001">
    <property type="protein sequence ID" value="SEQ11638.1"/>
    <property type="molecule type" value="Genomic_DNA"/>
</dbReference>
<evidence type="ECO:0000256" key="8">
    <source>
        <dbReference type="ARBA" id="ARBA00023136"/>
    </source>
</evidence>
<dbReference type="InterPro" id="IPR030396">
    <property type="entry name" value="Peptidase_S6_dom"/>
</dbReference>
<dbReference type="STRING" id="988801.SAMN05216522_101245"/>
<keyword evidence="5" id="KW-0964">Secreted</keyword>
<keyword evidence="12" id="KW-1185">Reference proteome</keyword>
<dbReference type="Pfam" id="PF24078">
    <property type="entry name" value="Beta-sol_PIC_HAP1_IgA0_2nd"/>
    <property type="match status" value="1"/>
</dbReference>
<keyword evidence="8" id="KW-0472">Membrane</keyword>
<dbReference type="GO" id="GO:0005576">
    <property type="term" value="C:extracellular region"/>
    <property type="evidence" value="ECO:0007669"/>
    <property type="project" value="UniProtKB-SubCell"/>
</dbReference>
<evidence type="ECO:0000256" key="2">
    <source>
        <dbReference type="ARBA" id="ARBA00004442"/>
    </source>
</evidence>
<evidence type="ECO:0000256" key="5">
    <source>
        <dbReference type="ARBA" id="ARBA00022525"/>
    </source>
</evidence>
<evidence type="ECO:0000313" key="11">
    <source>
        <dbReference type="EMBL" id="SEQ11638.1"/>
    </source>
</evidence>
<dbReference type="Proteomes" id="UP000242515">
    <property type="component" value="Unassembled WGS sequence"/>
</dbReference>
<feature type="domain" description="Peptidase S6" evidence="10">
    <location>
        <begin position="1"/>
        <end position="249"/>
    </location>
</feature>
<accession>A0A1H9DFY0</accession>
<keyword evidence="4" id="KW-1134">Transmembrane beta strand</keyword>
<evidence type="ECO:0000256" key="4">
    <source>
        <dbReference type="ARBA" id="ARBA00022452"/>
    </source>
</evidence>
<dbReference type="AlphaFoldDB" id="A0A1H9DFY0"/>
<evidence type="ECO:0000256" key="1">
    <source>
        <dbReference type="ARBA" id="ARBA00004196"/>
    </source>
</evidence>
<dbReference type="PROSITE" id="PS51691">
    <property type="entry name" value="PEPTIDASE_S6"/>
    <property type="match status" value="1"/>
</dbReference>
<keyword evidence="9" id="KW-0998">Cell outer membrane</keyword>
<dbReference type="PRINTS" id="PR00921">
    <property type="entry name" value="IGASERPTASE"/>
</dbReference>
<reference evidence="12" key="1">
    <citation type="submission" date="2016-10" db="EMBL/GenBank/DDBJ databases">
        <authorList>
            <person name="Varghese N."/>
            <person name="Submissions S."/>
        </authorList>
    </citation>
    <scope>NUCLEOTIDE SEQUENCE [LARGE SCALE GENOMIC DNA]</scope>
    <source>
        <strain evidence="12">8N4</strain>
    </source>
</reference>
<evidence type="ECO:0000256" key="7">
    <source>
        <dbReference type="ARBA" id="ARBA00022729"/>
    </source>
</evidence>
<dbReference type="PANTHER" id="PTHR12338:SF8">
    <property type="entry name" value="HEME_HEMOPEXIN-BINDING PROTEIN"/>
    <property type="match status" value="1"/>
</dbReference>
<name>A0A1H9DFY0_9GAMM</name>
<sequence>MRHDIAVQDYRDFGENLGKYKVGATHVPVYRKDGQLDDYLAFPIPDFGMVADKGNITLVGSSYMASVRHNSYSIDGAIKFGNKAKFAPSYYLINRNASTVSSVDFNLPRLNKVVTDAAPVATVDKSTIRQGDRNRYTWYTRVGAGYQLQVSDDQKSETSITDAYRWKTGGTMANATVSFPNGTLRWKNVGPDDPNSSPFSNATRPGDSGSPVFVYDTVDKIWRLAGVHHAAISNGGIYNRVSGEEYIPDGYLDRVLAMNSSVPVTDNASDGVLYWRPEAITQTDHSWSWQGLNQKYRDLAPSLASQSELDATKDLTFSGEGNTLLLTDSVNMGAGKLQFSGNYTVESEQGKQATWVGGGIEVDEGKSVLWKVNGLQNDALHKIGAGTLEIQGVGVNQGALNVGDGLVILDQQPDSSGASQAFSTVTIMSGRPTVQLNNANQVTPDNIRFGYRGGTLDVQGNDLSFTNINHNDSGAHIVNRDMSRAAVVTVTGNNTQFVGSFGEQASQSQLSLAYTPDNQQGEWTLRGGAIAHQLDIDKGRVTLGGEQVLHAGGVYFSNDWDEKDYDFTQINVAPQSQLRIS</sequence>
<evidence type="ECO:0000256" key="3">
    <source>
        <dbReference type="ARBA" id="ARBA00004613"/>
    </source>
</evidence>
<evidence type="ECO:0000256" key="9">
    <source>
        <dbReference type="ARBA" id="ARBA00023237"/>
    </source>
</evidence>
<dbReference type="GO" id="GO:0009279">
    <property type="term" value="C:cell outer membrane"/>
    <property type="evidence" value="ECO:0007669"/>
    <property type="project" value="UniProtKB-SubCell"/>
</dbReference>
<dbReference type="InterPro" id="IPR009003">
    <property type="entry name" value="Peptidase_S1_PA"/>
</dbReference>
<evidence type="ECO:0000259" key="10">
    <source>
        <dbReference type="PROSITE" id="PS51691"/>
    </source>
</evidence>
<dbReference type="InterPro" id="IPR050909">
    <property type="entry name" value="Bact_Autotransporter_VF"/>
</dbReference>
<dbReference type="PANTHER" id="PTHR12338">
    <property type="entry name" value="AUTOTRANSPORTER"/>
    <property type="match status" value="1"/>
</dbReference>